<evidence type="ECO:0000256" key="1">
    <source>
        <dbReference type="SAM" id="MobiDB-lite"/>
    </source>
</evidence>
<accession>A0A914VZP4</accession>
<dbReference type="WBParaSite" id="PSAMB.scaffold283size59227.g4377.t1">
    <property type="protein sequence ID" value="PSAMB.scaffold283size59227.g4377.t1"/>
    <property type="gene ID" value="PSAMB.scaffold283size59227.g4377"/>
</dbReference>
<evidence type="ECO:0000313" key="3">
    <source>
        <dbReference type="WBParaSite" id="PSAMB.scaffold283size59227.g4377.t1"/>
    </source>
</evidence>
<organism evidence="2 3">
    <name type="scientific">Plectus sambesii</name>
    <dbReference type="NCBI Taxonomy" id="2011161"/>
    <lineage>
        <taxon>Eukaryota</taxon>
        <taxon>Metazoa</taxon>
        <taxon>Ecdysozoa</taxon>
        <taxon>Nematoda</taxon>
        <taxon>Chromadorea</taxon>
        <taxon>Plectida</taxon>
        <taxon>Plectina</taxon>
        <taxon>Plectoidea</taxon>
        <taxon>Plectidae</taxon>
        <taxon>Plectus</taxon>
    </lineage>
</organism>
<evidence type="ECO:0000313" key="2">
    <source>
        <dbReference type="Proteomes" id="UP000887566"/>
    </source>
</evidence>
<reference evidence="3" key="1">
    <citation type="submission" date="2022-11" db="UniProtKB">
        <authorList>
            <consortium name="WormBaseParasite"/>
        </authorList>
    </citation>
    <scope>IDENTIFICATION</scope>
</reference>
<feature type="region of interest" description="Disordered" evidence="1">
    <location>
        <begin position="1"/>
        <end position="33"/>
    </location>
</feature>
<keyword evidence="2" id="KW-1185">Reference proteome</keyword>
<feature type="compositionally biased region" description="Basic residues" evidence="1">
    <location>
        <begin position="15"/>
        <end position="33"/>
    </location>
</feature>
<sequence>MLFDANETHSAGKQLHPHQKTAKKQTKSSPKRIAKAKAVFVPKAETTINVELAAELEQDIRAAGDDQHEHEAGNMNVQLQLHMNHWPDTNEFIFIVRQEYFHGNTQTAAQTDTSEFDERFHLGCVQTGDNCRLADQIIRSILGTATYDVSQQMTQILAYVTGGSSIEPLKASKDIFYDFVLRTVAETLSTKAIQHRLERDPQRHSEQSDSHATAHADSISQLLAAEIGRYCSRLQQQGQSQADDDSDRLCMLKCQLSLFDIDFLADFTLTVGQVDDRFKWATRQLDLIASLSTSDASLQRWLANTIAYLCEFVGRVVASRLARKAKMLSAGGSMSVAEPKKRNEEERMATWLAKDMVSVAAHLHATLSGAISTPAGASEIDRLEAATQLLIPLEEEMERVLDMMARLDDNRRDMARQRAPINEAWGSVQAIGRSIEALSLEGVIEAGNTEALRDLCRQVGDAAEKLQQQIDELQ</sequence>
<dbReference type="AlphaFoldDB" id="A0A914VZP4"/>
<dbReference type="Proteomes" id="UP000887566">
    <property type="component" value="Unplaced"/>
</dbReference>
<name>A0A914VZP4_9BILA</name>
<protein>
    <submittedName>
        <fullName evidence="3">Uncharacterized protein</fullName>
    </submittedName>
</protein>
<proteinExistence type="predicted"/>